<dbReference type="GO" id="GO:0005524">
    <property type="term" value="F:ATP binding"/>
    <property type="evidence" value="ECO:0007669"/>
    <property type="project" value="UniProtKB-KW"/>
</dbReference>
<dbReference type="EMBL" id="QZCH01000010">
    <property type="protein sequence ID" value="RJG47966.1"/>
    <property type="molecule type" value="Genomic_DNA"/>
</dbReference>
<dbReference type="InterPro" id="IPR003439">
    <property type="entry name" value="ABC_transporter-like_ATP-bd"/>
</dbReference>
<evidence type="ECO:0000256" key="7">
    <source>
        <dbReference type="SAM" id="MobiDB-lite"/>
    </source>
</evidence>
<evidence type="ECO:0000256" key="1">
    <source>
        <dbReference type="ARBA" id="ARBA00004651"/>
    </source>
</evidence>
<keyword evidence="4" id="KW-0067">ATP-binding</keyword>
<protein>
    <submittedName>
        <fullName evidence="11">Type I secretion system permease/ATPase</fullName>
    </submittedName>
</protein>
<dbReference type="PANTHER" id="PTHR43394">
    <property type="entry name" value="ATP-DEPENDENT PERMEASE MDL1, MITOCHONDRIAL"/>
    <property type="match status" value="1"/>
</dbReference>
<comment type="caution">
    <text evidence="11">The sequence shown here is derived from an EMBL/GenBank/DDBJ whole genome shotgun (WGS) entry which is preliminary data.</text>
</comment>
<evidence type="ECO:0000256" key="6">
    <source>
        <dbReference type="ARBA" id="ARBA00023136"/>
    </source>
</evidence>
<dbReference type="InterPro" id="IPR003593">
    <property type="entry name" value="AAA+_ATPase"/>
</dbReference>
<feature type="domain" description="ABC transporter" evidence="9">
    <location>
        <begin position="464"/>
        <end position="697"/>
    </location>
</feature>
<dbReference type="CDD" id="cd18587">
    <property type="entry name" value="ABC_6TM_LapB_like"/>
    <property type="match status" value="1"/>
</dbReference>
<evidence type="ECO:0000313" key="11">
    <source>
        <dbReference type="EMBL" id="RJG47966.1"/>
    </source>
</evidence>
<reference evidence="11 12" key="2">
    <citation type="submission" date="2019-01" db="EMBL/GenBank/DDBJ databases">
        <title>Motilimonas pumilus sp. nov., isolated from the gut of sea cucumber (Apostichopus japonicus).</title>
        <authorList>
            <person name="Wang F.-Q."/>
            <person name="Ren L.-H."/>
            <person name="Lin Y.-W."/>
            <person name="Sun G.-H."/>
            <person name="Du Z.-J."/>
            <person name="Zhao J.-X."/>
            <person name="Liu X.-J."/>
            <person name="Liu L.-J."/>
        </authorList>
    </citation>
    <scope>NUCLEOTIDE SEQUENCE [LARGE SCALE GENOMIC DNA]</scope>
    <source>
        <strain evidence="11 12">PLHSC7-2</strain>
    </source>
</reference>
<feature type="region of interest" description="Disordered" evidence="7">
    <location>
        <begin position="680"/>
        <end position="715"/>
    </location>
</feature>
<dbReference type="SMART" id="SM00382">
    <property type="entry name" value="AAA"/>
    <property type="match status" value="1"/>
</dbReference>
<dbReference type="PANTHER" id="PTHR43394:SF1">
    <property type="entry name" value="ATP-BINDING CASSETTE SUB-FAMILY B MEMBER 10, MITOCHONDRIAL"/>
    <property type="match status" value="1"/>
</dbReference>
<keyword evidence="3" id="KW-0547">Nucleotide-binding</keyword>
<feature type="transmembrane region" description="Helical" evidence="8">
    <location>
        <begin position="259"/>
        <end position="281"/>
    </location>
</feature>
<dbReference type="Pfam" id="PF00664">
    <property type="entry name" value="ABC_membrane"/>
    <property type="match status" value="1"/>
</dbReference>
<feature type="domain" description="ABC transmembrane type-1" evidence="10">
    <location>
        <begin position="153"/>
        <end position="431"/>
    </location>
</feature>
<dbReference type="RefSeq" id="WP_119910549.1">
    <property type="nucleotide sequence ID" value="NZ_QZCH01000010.1"/>
</dbReference>
<evidence type="ECO:0000313" key="12">
    <source>
        <dbReference type="Proteomes" id="UP000283255"/>
    </source>
</evidence>
<feature type="transmembrane region" description="Helical" evidence="8">
    <location>
        <begin position="187"/>
        <end position="204"/>
    </location>
</feature>
<dbReference type="Gene3D" id="3.40.50.300">
    <property type="entry name" value="P-loop containing nucleotide triphosphate hydrolases"/>
    <property type="match status" value="1"/>
</dbReference>
<accession>A0A418YFI7</accession>
<dbReference type="PROSITE" id="PS50929">
    <property type="entry name" value="ABC_TM1F"/>
    <property type="match status" value="1"/>
</dbReference>
<comment type="subcellular location">
    <subcellularLocation>
        <location evidence="1">Cell membrane</location>
        <topology evidence="1">Multi-pass membrane protein</topology>
    </subcellularLocation>
</comment>
<keyword evidence="2 8" id="KW-0812">Transmembrane</keyword>
<dbReference type="InterPro" id="IPR027417">
    <property type="entry name" value="P-loop_NTPase"/>
</dbReference>
<dbReference type="GO" id="GO:0005886">
    <property type="term" value="C:plasma membrane"/>
    <property type="evidence" value="ECO:0007669"/>
    <property type="project" value="UniProtKB-SubCell"/>
</dbReference>
<dbReference type="Gene3D" id="3.90.70.10">
    <property type="entry name" value="Cysteine proteinases"/>
    <property type="match status" value="1"/>
</dbReference>
<dbReference type="Proteomes" id="UP000283255">
    <property type="component" value="Unassembled WGS sequence"/>
</dbReference>
<dbReference type="NCBIfam" id="TIGR03375">
    <property type="entry name" value="type_I_sec_LssB"/>
    <property type="match status" value="1"/>
</dbReference>
<gene>
    <name evidence="11" type="ORF">D1Z90_09645</name>
</gene>
<name>A0A418YFI7_9GAMM</name>
<dbReference type="PROSITE" id="PS50893">
    <property type="entry name" value="ABC_TRANSPORTER_2"/>
    <property type="match status" value="1"/>
</dbReference>
<dbReference type="GO" id="GO:0015421">
    <property type="term" value="F:ABC-type oligopeptide transporter activity"/>
    <property type="evidence" value="ECO:0007669"/>
    <property type="project" value="TreeGrafter"/>
</dbReference>
<keyword evidence="5 8" id="KW-1133">Transmembrane helix</keyword>
<dbReference type="InterPro" id="IPR011527">
    <property type="entry name" value="ABC1_TM_dom"/>
</dbReference>
<evidence type="ECO:0000256" key="2">
    <source>
        <dbReference type="ARBA" id="ARBA00022692"/>
    </source>
</evidence>
<dbReference type="OrthoDB" id="9806127at2"/>
<evidence type="ECO:0000259" key="10">
    <source>
        <dbReference type="PROSITE" id="PS50929"/>
    </source>
</evidence>
<evidence type="ECO:0000256" key="4">
    <source>
        <dbReference type="ARBA" id="ARBA00022840"/>
    </source>
</evidence>
<evidence type="ECO:0000256" key="5">
    <source>
        <dbReference type="ARBA" id="ARBA00022989"/>
    </source>
</evidence>
<keyword evidence="12" id="KW-1185">Reference proteome</keyword>
<proteinExistence type="predicted"/>
<dbReference type="InterPro" id="IPR039421">
    <property type="entry name" value="Type_1_exporter"/>
</dbReference>
<dbReference type="Pfam" id="PF00005">
    <property type="entry name" value="ABC_tran"/>
    <property type="match status" value="1"/>
</dbReference>
<feature type="transmembrane region" description="Helical" evidence="8">
    <location>
        <begin position="287"/>
        <end position="306"/>
    </location>
</feature>
<dbReference type="InterPro" id="IPR036640">
    <property type="entry name" value="ABC1_TM_sf"/>
</dbReference>
<keyword evidence="6 8" id="KW-0472">Membrane</keyword>
<feature type="compositionally biased region" description="Basic residues" evidence="7">
    <location>
        <begin position="706"/>
        <end position="715"/>
    </location>
</feature>
<dbReference type="SUPFAM" id="SSF52540">
    <property type="entry name" value="P-loop containing nucleoside triphosphate hydrolases"/>
    <property type="match status" value="1"/>
</dbReference>
<evidence type="ECO:0000256" key="8">
    <source>
        <dbReference type="SAM" id="Phobius"/>
    </source>
</evidence>
<feature type="transmembrane region" description="Helical" evidence="8">
    <location>
        <begin position="153"/>
        <end position="175"/>
    </location>
</feature>
<feature type="transmembrane region" description="Helical" evidence="8">
    <location>
        <begin position="382"/>
        <end position="411"/>
    </location>
</feature>
<dbReference type="AlphaFoldDB" id="A0A418YFI7"/>
<evidence type="ECO:0000256" key="3">
    <source>
        <dbReference type="ARBA" id="ARBA00022741"/>
    </source>
</evidence>
<dbReference type="InterPro" id="IPR017750">
    <property type="entry name" value="ATPase_T1SS"/>
</dbReference>
<dbReference type="SUPFAM" id="SSF90123">
    <property type="entry name" value="ABC transporter transmembrane region"/>
    <property type="match status" value="1"/>
</dbReference>
<dbReference type="Gene3D" id="1.20.1560.10">
    <property type="entry name" value="ABC transporter type 1, transmembrane domain"/>
    <property type="match status" value="1"/>
</dbReference>
<sequence>MQLTSTPWTEAVSYLARHFAKRCHLSKVLAGLPLGQSGLTAEHLSRALANAGLHGQLAEFSDITCDNLPLLLQGAQGPVIVTQIEGDHFILYDCSQQVEVTLPRQQVLMDCEQVWRVSAQQSPDPRVEPYQKSSYKHWFWAAMDQVKPWYRDLILASLLVNLLALVVPLFTMNVYDRVVPNAAFDTLWVLATGALLALIFDWILRQARCHLTDMAGRQVDLALSSQLFAKTMGMKLSQRPQSAGAFSKQIQEFDSVRDFLTSATMVTLVDLPFTLLFFGLIYWLGGYMVFIPVSIMCVVLLLSLAVQPKVKQALEETGKLSTARQAHLVESLNNLVETKQINGEGEAQRRWEQTVAALADWNIKAKQTSSFVTHFVMNSQHLVTIGLIVVGVYQIAEGILSMGALIAIVMLSGRSASAVNQVSGLLLRYQQSRSAIQGLEAVMALEQENSDGQVVQNSQFSGRIKLQNVAFQYPDQDLWVLQDINLSLKPGEKVAVLGSAGAGKSTLLALLANQLSASQGQLNYDDIDAKLWPPSLVRQHTGWVSQQPQLFFGSVLENITAGCQHLDEQHLSKVLLDSGVASIIGRLSAGLESQVGEFGRCLSGGQRQTVALARALLRKPQLLLLDEPTSAMDQQTERHVLKGLAQAQCAMVVVTHKPAVLALCDRVIIMEQGKVIADGPKEQVLPPAANVTPVEPSKQSSAGRVKSVKVSRSKA</sequence>
<reference evidence="11 12" key="1">
    <citation type="submission" date="2018-09" db="EMBL/GenBank/DDBJ databases">
        <authorList>
            <person name="Wang F."/>
        </authorList>
    </citation>
    <scope>NUCLEOTIDE SEQUENCE [LARGE SCALE GENOMIC DNA]</scope>
    <source>
        <strain evidence="11 12">PLHSC7-2</strain>
    </source>
</reference>
<evidence type="ECO:0000259" key="9">
    <source>
        <dbReference type="PROSITE" id="PS50893"/>
    </source>
</evidence>
<dbReference type="GO" id="GO:0016887">
    <property type="term" value="F:ATP hydrolysis activity"/>
    <property type="evidence" value="ECO:0007669"/>
    <property type="project" value="InterPro"/>
</dbReference>
<organism evidence="11 12">
    <name type="scientific">Motilimonas pumila</name>
    <dbReference type="NCBI Taxonomy" id="2303987"/>
    <lineage>
        <taxon>Bacteria</taxon>
        <taxon>Pseudomonadati</taxon>
        <taxon>Pseudomonadota</taxon>
        <taxon>Gammaproteobacteria</taxon>
        <taxon>Alteromonadales</taxon>
        <taxon>Alteromonadales genera incertae sedis</taxon>
        <taxon>Motilimonas</taxon>
    </lineage>
</organism>